<proteinExistence type="predicted"/>
<dbReference type="AlphaFoldDB" id="A0A0E4BWK3"/>
<protein>
    <submittedName>
        <fullName evidence="1">Uncharacterized protein</fullName>
    </submittedName>
</protein>
<dbReference type="Proteomes" id="UP000063308">
    <property type="component" value="Chromosome"/>
</dbReference>
<gene>
    <name evidence="1" type="ORF">NK6_8782</name>
</gene>
<accession>A0A0E4BWK3</accession>
<evidence type="ECO:0000313" key="1">
    <source>
        <dbReference type="EMBL" id="BAR61929.1"/>
    </source>
</evidence>
<reference evidence="1 2" key="1">
    <citation type="submission" date="2014-11" db="EMBL/GenBank/DDBJ databases">
        <title>Symbiosis island explosion on the genome of extra-slow-growing strains of soybean bradyrhizobia with massive insertion sequences.</title>
        <authorList>
            <person name="Iida T."/>
            <person name="Minamisawa K."/>
        </authorList>
    </citation>
    <scope>NUCLEOTIDE SEQUENCE [LARGE SCALE GENOMIC DNA]</scope>
    <source>
        <strain evidence="1 2">NK6</strain>
    </source>
</reference>
<name>A0A0E4BWK3_9BRAD</name>
<organism evidence="1 2">
    <name type="scientific">Bradyrhizobium diazoefficiens</name>
    <dbReference type="NCBI Taxonomy" id="1355477"/>
    <lineage>
        <taxon>Bacteria</taxon>
        <taxon>Pseudomonadati</taxon>
        <taxon>Pseudomonadota</taxon>
        <taxon>Alphaproteobacteria</taxon>
        <taxon>Hyphomicrobiales</taxon>
        <taxon>Nitrobacteraceae</taxon>
        <taxon>Bradyrhizobium</taxon>
    </lineage>
</organism>
<sequence length="132" mass="14733">MKKRCAITMTFSVDLDMVKGWGDKPSDWTDLIRAAVITSNIYQPEMVVHEIIEKKYDYVEGTGYVRPTIVTAADRDVIFRGGLHRIIAALIAMEDSDEELGHPDEARLTRELIAQLRGLDDQPAAAEEGQAS</sequence>
<evidence type="ECO:0000313" key="2">
    <source>
        <dbReference type="Proteomes" id="UP000063308"/>
    </source>
</evidence>
<dbReference type="EMBL" id="AP014685">
    <property type="protein sequence ID" value="BAR61929.1"/>
    <property type="molecule type" value="Genomic_DNA"/>
</dbReference>